<dbReference type="Proteomes" id="UP000032142">
    <property type="component" value="Unassembled WGS sequence"/>
</dbReference>
<reference evidence="2" key="1">
    <citation type="submission" date="2014-09" db="EMBL/GenBank/DDBJ databases">
        <authorList>
            <person name="Mudge J."/>
            <person name="Ramaraj T."/>
            <person name="Lindquist I.E."/>
            <person name="Bharti A.K."/>
            <person name="Sundararajan A."/>
            <person name="Cameron C.T."/>
            <person name="Woodward J.E."/>
            <person name="May G.D."/>
            <person name="Brubaker C."/>
            <person name="Broadhvest J."/>
            <person name="Wilkins T.A."/>
        </authorList>
    </citation>
    <scope>NUCLEOTIDE SEQUENCE</scope>
    <source>
        <strain evidence="2">cv. AKA8401</strain>
    </source>
</reference>
<organism evidence="1 2">
    <name type="scientific">Gossypium arboreum</name>
    <name type="common">Tree cotton</name>
    <name type="synonym">Gossypium nanking</name>
    <dbReference type="NCBI Taxonomy" id="29729"/>
    <lineage>
        <taxon>Eukaryota</taxon>
        <taxon>Viridiplantae</taxon>
        <taxon>Streptophyta</taxon>
        <taxon>Embryophyta</taxon>
        <taxon>Tracheophyta</taxon>
        <taxon>Spermatophyta</taxon>
        <taxon>Magnoliopsida</taxon>
        <taxon>eudicotyledons</taxon>
        <taxon>Gunneridae</taxon>
        <taxon>Pentapetalae</taxon>
        <taxon>rosids</taxon>
        <taxon>malvids</taxon>
        <taxon>Malvales</taxon>
        <taxon>Malvaceae</taxon>
        <taxon>Malvoideae</taxon>
        <taxon>Gossypium</taxon>
    </lineage>
</organism>
<evidence type="ECO:0000313" key="2">
    <source>
        <dbReference type="Proteomes" id="UP000032142"/>
    </source>
</evidence>
<gene>
    <name evidence="1" type="ORF">F383_32336</name>
</gene>
<accession>A0A0B0PK21</accession>
<dbReference type="EMBL" id="KN432071">
    <property type="protein sequence ID" value="KHG25340.1"/>
    <property type="molecule type" value="Genomic_DNA"/>
</dbReference>
<dbReference type="AlphaFoldDB" id="A0A0B0PK21"/>
<evidence type="ECO:0000313" key="1">
    <source>
        <dbReference type="EMBL" id="KHG25340.1"/>
    </source>
</evidence>
<sequence length="90" mass="10250">MEVEVNAPLLGPNLALSSSACPGNYIRILGFPHFPFSFFPHLLGCTSYVHVSSLIQRNLLDQICLLLAYLRRLFKLKYYYCAQAIESLRI</sequence>
<proteinExistence type="predicted"/>
<keyword evidence="2" id="KW-1185">Reference proteome</keyword>
<name>A0A0B0PK21_GOSAR</name>
<protein>
    <submittedName>
        <fullName evidence="1">Uncharacterized protein</fullName>
    </submittedName>
</protein>